<keyword evidence="2 4" id="KW-0472">Membrane</keyword>
<dbReference type="SUPFAM" id="SSF103088">
    <property type="entry name" value="OmpA-like"/>
    <property type="match status" value="1"/>
</dbReference>
<gene>
    <name evidence="9" type="ORF">J2T55_001117</name>
</gene>
<feature type="signal peptide" evidence="7">
    <location>
        <begin position="1"/>
        <end position="21"/>
    </location>
</feature>
<evidence type="ECO:0000313" key="10">
    <source>
        <dbReference type="Proteomes" id="UP001204445"/>
    </source>
</evidence>
<feature type="domain" description="OmpA-like" evidence="8">
    <location>
        <begin position="116"/>
        <end position="231"/>
    </location>
</feature>
<evidence type="ECO:0000256" key="2">
    <source>
        <dbReference type="ARBA" id="ARBA00023136"/>
    </source>
</evidence>
<feature type="chain" id="PRO_5042211792" evidence="7">
    <location>
        <begin position="22"/>
        <end position="233"/>
    </location>
</feature>
<evidence type="ECO:0000256" key="1">
    <source>
        <dbReference type="ARBA" id="ARBA00004442"/>
    </source>
</evidence>
<protein>
    <submittedName>
        <fullName evidence="9">Outer membrane protein OmpA-like peptidoglycan-associated protein</fullName>
    </submittedName>
</protein>
<dbReference type="Proteomes" id="UP001204445">
    <property type="component" value="Unassembled WGS sequence"/>
</dbReference>
<evidence type="ECO:0000256" key="7">
    <source>
        <dbReference type="SAM" id="SignalP"/>
    </source>
</evidence>
<name>A0AAE3L155_9GAMM</name>
<dbReference type="Gene3D" id="3.30.1330.60">
    <property type="entry name" value="OmpA-like domain"/>
    <property type="match status" value="1"/>
</dbReference>
<evidence type="ECO:0000313" key="9">
    <source>
        <dbReference type="EMBL" id="MCS3903100.1"/>
    </source>
</evidence>
<keyword evidence="7" id="KW-0732">Signal</keyword>
<evidence type="ECO:0000259" key="8">
    <source>
        <dbReference type="PROSITE" id="PS51123"/>
    </source>
</evidence>
<keyword evidence="10" id="KW-1185">Reference proteome</keyword>
<dbReference type="AlphaFoldDB" id="A0AAE3L155"/>
<dbReference type="InterPro" id="IPR006664">
    <property type="entry name" value="OMP_bac"/>
</dbReference>
<evidence type="ECO:0000256" key="6">
    <source>
        <dbReference type="SAM" id="Phobius"/>
    </source>
</evidence>
<feature type="coiled-coil region" evidence="5">
    <location>
        <begin position="73"/>
        <end position="107"/>
    </location>
</feature>
<dbReference type="PROSITE" id="PS51123">
    <property type="entry name" value="OMPA_2"/>
    <property type="match status" value="1"/>
</dbReference>
<proteinExistence type="predicted"/>
<accession>A0AAE3L155</accession>
<organism evidence="9 10">
    <name type="scientific">Methylohalomonas lacus</name>
    <dbReference type="NCBI Taxonomy" id="398773"/>
    <lineage>
        <taxon>Bacteria</taxon>
        <taxon>Pseudomonadati</taxon>
        <taxon>Pseudomonadota</taxon>
        <taxon>Gammaproteobacteria</taxon>
        <taxon>Methylohalomonadales</taxon>
        <taxon>Methylohalomonadaceae</taxon>
        <taxon>Methylohalomonas</taxon>
    </lineage>
</organism>
<dbReference type="GO" id="GO:0009279">
    <property type="term" value="C:cell outer membrane"/>
    <property type="evidence" value="ECO:0007669"/>
    <property type="project" value="UniProtKB-SubCell"/>
</dbReference>
<comment type="caution">
    <text evidence="9">The sequence shown here is derived from an EMBL/GenBank/DDBJ whole genome shotgun (WGS) entry which is preliminary data.</text>
</comment>
<evidence type="ECO:0000256" key="5">
    <source>
        <dbReference type="SAM" id="Coils"/>
    </source>
</evidence>
<keyword evidence="6" id="KW-1133">Transmembrane helix</keyword>
<evidence type="ECO:0000256" key="3">
    <source>
        <dbReference type="ARBA" id="ARBA00023237"/>
    </source>
</evidence>
<reference evidence="9" key="1">
    <citation type="submission" date="2022-08" db="EMBL/GenBank/DDBJ databases">
        <title>Genomic Encyclopedia of Type Strains, Phase III (KMG-III): the genomes of soil and plant-associated and newly described type strains.</title>
        <authorList>
            <person name="Whitman W."/>
        </authorList>
    </citation>
    <scope>NUCLEOTIDE SEQUENCE</scope>
    <source>
        <strain evidence="9">HMT 1</strain>
    </source>
</reference>
<dbReference type="EMBL" id="JANUCT010000006">
    <property type="protein sequence ID" value="MCS3903100.1"/>
    <property type="molecule type" value="Genomic_DNA"/>
</dbReference>
<comment type="subcellular location">
    <subcellularLocation>
        <location evidence="1">Cell outer membrane</location>
    </subcellularLocation>
</comment>
<evidence type="ECO:0000256" key="4">
    <source>
        <dbReference type="PROSITE-ProRule" id="PRU00473"/>
    </source>
</evidence>
<dbReference type="PANTHER" id="PTHR30329">
    <property type="entry name" value="STATOR ELEMENT OF FLAGELLAR MOTOR COMPLEX"/>
    <property type="match status" value="1"/>
</dbReference>
<dbReference type="CDD" id="cd07185">
    <property type="entry name" value="OmpA_C-like"/>
    <property type="match status" value="1"/>
</dbReference>
<dbReference type="RefSeq" id="WP_259054712.1">
    <property type="nucleotide sequence ID" value="NZ_JANUCT010000006.1"/>
</dbReference>
<dbReference type="Pfam" id="PF00691">
    <property type="entry name" value="OmpA"/>
    <property type="match status" value="1"/>
</dbReference>
<keyword evidence="6" id="KW-0812">Transmembrane</keyword>
<sequence>MYKRYLITLLTISLLAPAAHADSDVGLEKNKDAAGFGLGAVIGGLAGGPVGAIAGAAGGAWLGARAVAKDQQRSELKGDLTARTAELEQLREQLTALEDRNDRLQNVRLDRREQSAERLSRAINLAVYFRTDSSEPDTGADRRLRELADYLAEYPQIRVHIAGHADRRGSPDYNLDLSRRRAESVAYILRAAGIDAQRIHIEAHGQSAAEAEDIEGHIFDRRVNIALSVTDPV</sequence>
<dbReference type="PRINTS" id="PR01021">
    <property type="entry name" value="OMPADOMAIN"/>
</dbReference>
<keyword evidence="5" id="KW-0175">Coiled coil</keyword>
<dbReference type="InterPro" id="IPR006665">
    <property type="entry name" value="OmpA-like"/>
</dbReference>
<dbReference type="PANTHER" id="PTHR30329:SF21">
    <property type="entry name" value="LIPOPROTEIN YIAD-RELATED"/>
    <property type="match status" value="1"/>
</dbReference>
<feature type="transmembrane region" description="Helical" evidence="6">
    <location>
        <begin position="37"/>
        <end position="64"/>
    </location>
</feature>
<dbReference type="InterPro" id="IPR036737">
    <property type="entry name" value="OmpA-like_sf"/>
</dbReference>
<dbReference type="InterPro" id="IPR050330">
    <property type="entry name" value="Bact_OuterMem_StrucFunc"/>
</dbReference>
<keyword evidence="3" id="KW-0998">Cell outer membrane</keyword>